<evidence type="ECO:0000259" key="4">
    <source>
        <dbReference type="PROSITE" id="PS50956"/>
    </source>
</evidence>
<dbReference type="InterPro" id="IPR019888">
    <property type="entry name" value="Tscrpt_reg_AsnC-like"/>
</dbReference>
<dbReference type="Pfam" id="PF01037">
    <property type="entry name" value="AsnC_trans_reg"/>
    <property type="match status" value="1"/>
</dbReference>
<dbReference type="EMBL" id="JAOVZQ010000001">
    <property type="protein sequence ID" value="MCY0092786.1"/>
    <property type="molecule type" value="Genomic_DNA"/>
</dbReference>
<keyword evidence="2" id="KW-0238">DNA-binding</keyword>
<evidence type="ECO:0000256" key="3">
    <source>
        <dbReference type="ARBA" id="ARBA00023163"/>
    </source>
</evidence>
<dbReference type="PROSITE" id="PS50956">
    <property type="entry name" value="HTH_ASNC_2"/>
    <property type="match status" value="1"/>
</dbReference>
<evidence type="ECO:0000313" key="6">
    <source>
        <dbReference type="Proteomes" id="UP001081283"/>
    </source>
</evidence>
<gene>
    <name evidence="5" type="ORF">OEG82_01835</name>
</gene>
<dbReference type="Pfam" id="PF13404">
    <property type="entry name" value="HTH_AsnC-type"/>
    <property type="match status" value="1"/>
</dbReference>
<reference evidence="5" key="1">
    <citation type="submission" date="2022-10" db="EMBL/GenBank/DDBJ databases">
        <title>Hoeflea sp. J2-29, isolated from marine algae.</title>
        <authorList>
            <person name="Kristyanto S."/>
            <person name="Kim J.M."/>
            <person name="Jeon C.O."/>
        </authorList>
    </citation>
    <scope>NUCLEOTIDE SEQUENCE</scope>
    <source>
        <strain evidence="5">J2-29</strain>
    </source>
</reference>
<proteinExistence type="predicted"/>
<feature type="domain" description="HTH asnC-type" evidence="4">
    <location>
        <begin position="7"/>
        <end position="68"/>
    </location>
</feature>
<dbReference type="Proteomes" id="UP001081283">
    <property type="component" value="Unassembled WGS sequence"/>
</dbReference>
<dbReference type="PANTHER" id="PTHR30154:SF51">
    <property type="entry name" value="ASNC-FAMILY TRANSCRIPTIONAL REGULATORY PROTEIN"/>
    <property type="match status" value="1"/>
</dbReference>
<dbReference type="RefSeq" id="WP_267610756.1">
    <property type="nucleotide sequence ID" value="NZ_JAOVZQ010000001.1"/>
</dbReference>
<keyword evidence="1" id="KW-0805">Transcription regulation</keyword>
<dbReference type="SUPFAM" id="SSF46785">
    <property type="entry name" value="Winged helix' DNA-binding domain"/>
    <property type="match status" value="1"/>
</dbReference>
<evidence type="ECO:0000256" key="1">
    <source>
        <dbReference type="ARBA" id="ARBA00023015"/>
    </source>
</evidence>
<dbReference type="SUPFAM" id="SSF54909">
    <property type="entry name" value="Dimeric alpha+beta barrel"/>
    <property type="match status" value="1"/>
</dbReference>
<accession>A0ABT3YA71</accession>
<dbReference type="Gene3D" id="3.30.70.920">
    <property type="match status" value="1"/>
</dbReference>
<evidence type="ECO:0000256" key="2">
    <source>
        <dbReference type="ARBA" id="ARBA00023125"/>
    </source>
</evidence>
<dbReference type="CDD" id="cd00090">
    <property type="entry name" value="HTH_ARSR"/>
    <property type="match status" value="1"/>
</dbReference>
<dbReference type="InterPro" id="IPR011008">
    <property type="entry name" value="Dimeric_a/b-barrel"/>
</dbReference>
<dbReference type="PANTHER" id="PTHR30154">
    <property type="entry name" value="LEUCINE-RESPONSIVE REGULATORY PROTEIN"/>
    <property type="match status" value="1"/>
</dbReference>
<evidence type="ECO:0000313" key="5">
    <source>
        <dbReference type="EMBL" id="MCY0092786.1"/>
    </source>
</evidence>
<protein>
    <submittedName>
        <fullName evidence="5">Lrp/AsnC family transcriptional regulator</fullName>
    </submittedName>
</protein>
<comment type="caution">
    <text evidence="5">The sequence shown here is derived from an EMBL/GenBank/DDBJ whole genome shotgun (WGS) entry which is preliminary data.</text>
</comment>
<dbReference type="PRINTS" id="PR00033">
    <property type="entry name" value="HTHASNC"/>
</dbReference>
<dbReference type="InterPro" id="IPR019887">
    <property type="entry name" value="Tscrpt_reg_AsnC/Lrp_C"/>
</dbReference>
<sequence length="148" mass="16414">MASNIKMDDKDRLIVRLLSNDARMPVSELSRQVGLSGPSTSERIRRMEAGGIISRFTVDLDLTALGYPLQAIVRIKPRPGNMHIVEDMILNEPGFLDCDKVTGEDCFVTRLALRSIADLDPVLLPFHDKAETNTAIIKSSPLRGRMPV</sequence>
<organism evidence="5 6">
    <name type="scientific">Hoeflea ulvae</name>
    <dbReference type="NCBI Taxonomy" id="2983764"/>
    <lineage>
        <taxon>Bacteria</taxon>
        <taxon>Pseudomonadati</taxon>
        <taxon>Pseudomonadota</taxon>
        <taxon>Alphaproteobacteria</taxon>
        <taxon>Hyphomicrobiales</taxon>
        <taxon>Rhizobiaceae</taxon>
        <taxon>Hoeflea</taxon>
    </lineage>
</organism>
<name>A0ABT3YA71_9HYPH</name>
<keyword evidence="3" id="KW-0804">Transcription</keyword>
<dbReference type="PROSITE" id="PS00519">
    <property type="entry name" value="HTH_ASNC_1"/>
    <property type="match status" value="1"/>
</dbReference>
<dbReference type="InterPro" id="IPR036388">
    <property type="entry name" value="WH-like_DNA-bd_sf"/>
</dbReference>
<dbReference type="InterPro" id="IPR000485">
    <property type="entry name" value="AsnC-type_HTH_dom"/>
</dbReference>
<dbReference type="Gene3D" id="1.10.10.10">
    <property type="entry name" value="Winged helix-like DNA-binding domain superfamily/Winged helix DNA-binding domain"/>
    <property type="match status" value="1"/>
</dbReference>
<dbReference type="InterPro" id="IPR019885">
    <property type="entry name" value="Tscrpt_reg_HTH_AsnC-type_CS"/>
</dbReference>
<dbReference type="SMART" id="SM00344">
    <property type="entry name" value="HTH_ASNC"/>
    <property type="match status" value="1"/>
</dbReference>
<dbReference type="InterPro" id="IPR036390">
    <property type="entry name" value="WH_DNA-bd_sf"/>
</dbReference>
<keyword evidence="6" id="KW-1185">Reference proteome</keyword>
<dbReference type="InterPro" id="IPR011991">
    <property type="entry name" value="ArsR-like_HTH"/>
</dbReference>